<evidence type="ECO:0000256" key="4">
    <source>
        <dbReference type="SAM" id="Coils"/>
    </source>
</evidence>
<evidence type="ECO:0000256" key="3">
    <source>
        <dbReference type="RuleBase" id="RU003845"/>
    </source>
</evidence>
<sequence length="563" mass="64689">MAGSVRGTGLSSCVHETGPSCRGRTVRRAPRPVRTIVSRGCVVGLAVERLEIRAESLRQLQLKEQQERCRMLQDSLHVLATEHHELERTISRRPSVLSSMEDEFFDCDDDHQVFSPAGSPVTEEFVDAMSRDMPVSATSNHTTSNHSNGEASSHYGRASLPVPMFSRSDFSLWSILKQCIGKELSKITMPVVFNEPLSFIQRLAEYMEYAPLIEKAAQCDDPVERLEYISAFAVSALSSNWERIGKPFNPLLGETYELNRPDLGFRFIGEQVSHHPPVTAFYSEGKAYSFRGSIQPKLRFWGKSVEINPKGNITLELHKYKETYTWQNVNCCIHNIIVGQLWVEHSGTMEITCSRGSLRSVLHFKQSGWFSKDLHHVEGFIYDGKKKLRAFYGSWVLGMFSSSVDDYEAFMNEPDHKARILAKDKSEHHSKSSLLTYSYDLPSQKTLWKVNPRPPHSADYYHFSLFSMSLNELVPGMDSLPPTDSRLRPDIRCMEDGKIDQSAEEKNRVEEKQREARKERKKNHKEWQNRWFSLQKSPTTGKEDWVFNPSYWNRDWKTCPDVF</sequence>
<dbReference type="InterPro" id="IPR000648">
    <property type="entry name" value="Oxysterol-bd"/>
</dbReference>
<dbReference type="GO" id="GO:0032934">
    <property type="term" value="F:sterol binding"/>
    <property type="evidence" value="ECO:0007669"/>
    <property type="project" value="TreeGrafter"/>
</dbReference>
<dbReference type="Gene3D" id="2.40.160.120">
    <property type="match status" value="1"/>
</dbReference>
<reference evidence="6" key="1">
    <citation type="journal article" date="2023" name="G3 (Bethesda)">
        <title>A reference genome for the long-term kleptoplast-retaining sea slug Elysia crispata morphotype clarki.</title>
        <authorList>
            <person name="Eastman K.E."/>
            <person name="Pendleton A.L."/>
            <person name="Shaikh M.A."/>
            <person name="Suttiyut T."/>
            <person name="Ogas R."/>
            <person name="Tomko P."/>
            <person name="Gavelis G."/>
            <person name="Widhalm J.R."/>
            <person name="Wisecaver J.H."/>
        </authorList>
    </citation>
    <scope>NUCLEOTIDE SEQUENCE</scope>
    <source>
        <strain evidence="6">ECLA1</strain>
    </source>
</reference>
<keyword evidence="3" id="KW-0445">Lipid transport</keyword>
<dbReference type="GO" id="GO:0005829">
    <property type="term" value="C:cytosol"/>
    <property type="evidence" value="ECO:0007669"/>
    <property type="project" value="TreeGrafter"/>
</dbReference>
<evidence type="ECO:0000256" key="5">
    <source>
        <dbReference type="SAM" id="MobiDB-lite"/>
    </source>
</evidence>
<protein>
    <recommendedName>
        <fullName evidence="3">Oxysterol-binding protein</fullName>
    </recommendedName>
</protein>
<keyword evidence="1" id="KW-0446">Lipid-binding</keyword>
<dbReference type="GO" id="GO:0097038">
    <property type="term" value="C:perinuclear endoplasmic reticulum"/>
    <property type="evidence" value="ECO:0007669"/>
    <property type="project" value="TreeGrafter"/>
</dbReference>
<gene>
    <name evidence="6" type="ORF">RRG08_019320</name>
</gene>
<keyword evidence="7" id="KW-1185">Reference proteome</keyword>
<feature type="compositionally biased region" description="Basic and acidic residues" evidence="5">
    <location>
        <begin position="497"/>
        <end position="518"/>
    </location>
</feature>
<dbReference type="SUPFAM" id="SSF144000">
    <property type="entry name" value="Oxysterol-binding protein-like"/>
    <property type="match status" value="1"/>
</dbReference>
<dbReference type="AlphaFoldDB" id="A0AAE0YX66"/>
<comment type="caution">
    <text evidence="6">The sequence shown here is derived from an EMBL/GenBank/DDBJ whole genome shotgun (WGS) entry which is preliminary data.</text>
</comment>
<evidence type="ECO:0000313" key="6">
    <source>
        <dbReference type="EMBL" id="KAK3758692.1"/>
    </source>
</evidence>
<dbReference type="Proteomes" id="UP001283361">
    <property type="component" value="Unassembled WGS sequence"/>
</dbReference>
<dbReference type="PANTHER" id="PTHR10972">
    <property type="entry name" value="OXYSTEROL-BINDING PROTEIN-RELATED"/>
    <property type="match status" value="1"/>
</dbReference>
<dbReference type="GO" id="GO:0005886">
    <property type="term" value="C:plasma membrane"/>
    <property type="evidence" value="ECO:0007669"/>
    <property type="project" value="TreeGrafter"/>
</dbReference>
<dbReference type="GO" id="GO:0006869">
    <property type="term" value="P:lipid transport"/>
    <property type="evidence" value="ECO:0007669"/>
    <property type="project" value="UniProtKB-KW"/>
</dbReference>
<dbReference type="InterPro" id="IPR018494">
    <property type="entry name" value="Oxysterol-bd_CS"/>
</dbReference>
<dbReference type="EMBL" id="JAWDGP010005240">
    <property type="protein sequence ID" value="KAK3758692.1"/>
    <property type="molecule type" value="Genomic_DNA"/>
</dbReference>
<dbReference type="FunFam" id="3.30.70.3490:FF:000015">
    <property type="entry name" value="Oxysterol-binding protein"/>
    <property type="match status" value="1"/>
</dbReference>
<dbReference type="Pfam" id="PF01237">
    <property type="entry name" value="Oxysterol_BP"/>
    <property type="match status" value="1"/>
</dbReference>
<dbReference type="PROSITE" id="PS01013">
    <property type="entry name" value="OSBP"/>
    <property type="match status" value="1"/>
</dbReference>
<dbReference type="Gene3D" id="3.30.70.3490">
    <property type="match status" value="1"/>
</dbReference>
<proteinExistence type="inferred from homology"/>
<name>A0AAE0YX66_9GAST</name>
<evidence type="ECO:0000256" key="1">
    <source>
        <dbReference type="ARBA" id="ARBA00023121"/>
    </source>
</evidence>
<keyword evidence="4" id="KW-0175">Coiled coil</keyword>
<comment type="similarity">
    <text evidence="2">Belongs to the OSBP family.</text>
</comment>
<dbReference type="FunFam" id="2.40.160.120:FF:000005">
    <property type="entry name" value="Oxysterol-binding protein"/>
    <property type="match status" value="1"/>
</dbReference>
<feature type="region of interest" description="Disordered" evidence="5">
    <location>
        <begin position="497"/>
        <end position="526"/>
    </location>
</feature>
<dbReference type="PANTHER" id="PTHR10972:SF209">
    <property type="entry name" value="OXYSTEROL-BINDING PROTEIN"/>
    <property type="match status" value="1"/>
</dbReference>
<evidence type="ECO:0000256" key="2">
    <source>
        <dbReference type="RuleBase" id="RU003844"/>
    </source>
</evidence>
<feature type="region of interest" description="Disordered" evidence="5">
    <location>
        <begin position="1"/>
        <end position="22"/>
    </location>
</feature>
<feature type="coiled-coil region" evidence="4">
    <location>
        <begin position="47"/>
        <end position="82"/>
    </location>
</feature>
<dbReference type="InterPro" id="IPR037239">
    <property type="entry name" value="OSBP_sf"/>
</dbReference>
<evidence type="ECO:0000313" key="7">
    <source>
        <dbReference type="Proteomes" id="UP001283361"/>
    </source>
</evidence>
<keyword evidence="3" id="KW-0813">Transport</keyword>
<organism evidence="6 7">
    <name type="scientific">Elysia crispata</name>
    <name type="common">lettuce slug</name>
    <dbReference type="NCBI Taxonomy" id="231223"/>
    <lineage>
        <taxon>Eukaryota</taxon>
        <taxon>Metazoa</taxon>
        <taxon>Spiralia</taxon>
        <taxon>Lophotrochozoa</taxon>
        <taxon>Mollusca</taxon>
        <taxon>Gastropoda</taxon>
        <taxon>Heterobranchia</taxon>
        <taxon>Euthyneura</taxon>
        <taxon>Panpulmonata</taxon>
        <taxon>Sacoglossa</taxon>
        <taxon>Placobranchoidea</taxon>
        <taxon>Plakobranchidae</taxon>
        <taxon>Elysia</taxon>
    </lineage>
</organism>
<accession>A0AAE0YX66</accession>